<evidence type="ECO:0000256" key="1">
    <source>
        <dbReference type="SAM" id="Coils"/>
    </source>
</evidence>
<protein>
    <submittedName>
        <fullName evidence="3">Uncharacterized protein</fullName>
    </submittedName>
</protein>
<feature type="region of interest" description="Disordered" evidence="2">
    <location>
        <begin position="1"/>
        <end position="26"/>
    </location>
</feature>
<sequence>MSTELPRIHSPNTSAGGAGGGGDPSSQLEMMARKVLEEIATVGTSADVQLDEYIKILAEYRDECERRAQYKEAELVQHVLKHLRLEEETRHVRGLTDQQELERRGLEEAHGLEFQNFNKIWNEKIDAFEEYQLDEEGRLLERHSNELSTFHAEMTNTEPRHVKYSKDLLNLRTIQQSLATQRAYGDAHKVKLKGDKIEAIEFEKISREKQELYERKEGKILQRHQQEFAALRKRMASRKLELERARKKELEMLLMRYNNVRRGLEAQQNIIRSKTGNLLLKHANNKKSDNSGSTVIVSSMASGAFGPSLKKRQYVEGGSPNASMQ</sequence>
<dbReference type="AlphaFoldDB" id="A0A0S4JG62"/>
<dbReference type="PANTHER" id="PTHR47026">
    <property type="entry name" value="PIGMENTOSA GTPASE REGULATOR-LIKE PROTEIN, PUTATIVE-RELATED"/>
    <property type="match status" value="1"/>
</dbReference>
<keyword evidence="4" id="KW-1185">Reference proteome</keyword>
<feature type="coiled-coil region" evidence="1">
    <location>
        <begin position="221"/>
        <end position="267"/>
    </location>
</feature>
<proteinExistence type="predicted"/>
<name>A0A0S4JG62_BODSA</name>
<keyword evidence="1" id="KW-0175">Coiled coil</keyword>
<evidence type="ECO:0000313" key="4">
    <source>
        <dbReference type="Proteomes" id="UP000051952"/>
    </source>
</evidence>
<evidence type="ECO:0000313" key="3">
    <source>
        <dbReference type="EMBL" id="CUG90533.1"/>
    </source>
</evidence>
<reference evidence="4" key="1">
    <citation type="submission" date="2015-09" db="EMBL/GenBank/DDBJ databases">
        <authorList>
            <consortium name="Pathogen Informatics"/>
        </authorList>
    </citation>
    <scope>NUCLEOTIDE SEQUENCE [LARGE SCALE GENOMIC DNA]</scope>
    <source>
        <strain evidence="4">Lake Konstanz</strain>
    </source>
</reference>
<dbReference type="OrthoDB" id="8062037at2759"/>
<evidence type="ECO:0000256" key="2">
    <source>
        <dbReference type="SAM" id="MobiDB-lite"/>
    </source>
</evidence>
<dbReference type="Proteomes" id="UP000051952">
    <property type="component" value="Unassembled WGS sequence"/>
</dbReference>
<dbReference type="VEuPathDB" id="TriTrypDB:BSAL_27390"/>
<dbReference type="EMBL" id="CYKH01001841">
    <property type="protein sequence ID" value="CUG90533.1"/>
    <property type="molecule type" value="Genomic_DNA"/>
</dbReference>
<dbReference type="OMA" id="HSWNARI"/>
<gene>
    <name evidence="3" type="ORF">BSAL_27390</name>
</gene>
<dbReference type="PANTHER" id="PTHR47026:SF2">
    <property type="entry name" value="FLAGELLAR ASSOCIATED PROTEIN"/>
    <property type="match status" value="1"/>
</dbReference>
<organism evidence="3 4">
    <name type="scientific">Bodo saltans</name>
    <name type="common">Flagellated protozoan</name>
    <dbReference type="NCBI Taxonomy" id="75058"/>
    <lineage>
        <taxon>Eukaryota</taxon>
        <taxon>Discoba</taxon>
        <taxon>Euglenozoa</taxon>
        <taxon>Kinetoplastea</taxon>
        <taxon>Metakinetoplastina</taxon>
        <taxon>Eubodonida</taxon>
        <taxon>Bodonidae</taxon>
        <taxon>Bodo</taxon>
    </lineage>
</organism>
<accession>A0A0S4JG62</accession>